<accession>A0ABQ6FUQ8</accession>
<evidence type="ECO:0008006" key="4">
    <source>
        <dbReference type="Google" id="ProtNLM"/>
    </source>
</evidence>
<organism evidence="2 3">
    <name type="scientific">Dictyobacter halimunensis</name>
    <dbReference type="NCBI Taxonomy" id="3026934"/>
    <lineage>
        <taxon>Bacteria</taxon>
        <taxon>Bacillati</taxon>
        <taxon>Chloroflexota</taxon>
        <taxon>Ktedonobacteria</taxon>
        <taxon>Ktedonobacterales</taxon>
        <taxon>Dictyobacteraceae</taxon>
        <taxon>Dictyobacter</taxon>
    </lineage>
</organism>
<sequence length="192" mass="22018">MEGTMRRTLIVVAFINCVVLSSSVILDGLMHSDQHEPARTFLLTGLLLIFLTLIPLSIYVIRQMMAQDKQLRRYGIANISMWKLLRMDGEVTRPYRRETKLQFILFINIAFVVLAWPIVGLCLPVIMPDPYSSVAGKSDQQLQVELHQWQAYKDTFSQTEHLIDWACCLEFPVGSLIYALLSKDLTQLKEEA</sequence>
<gene>
    <name evidence="2" type="ORF">KDH_48230</name>
</gene>
<evidence type="ECO:0000313" key="2">
    <source>
        <dbReference type="EMBL" id="GLV57989.1"/>
    </source>
</evidence>
<evidence type="ECO:0000313" key="3">
    <source>
        <dbReference type="Proteomes" id="UP001344906"/>
    </source>
</evidence>
<dbReference type="RefSeq" id="WP_338254070.1">
    <property type="nucleotide sequence ID" value="NZ_BSRI01000002.1"/>
</dbReference>
<reference evidence="2 3" key="1">
    <citation type="submission" date="2023-02" db="EMBL/GenBank/DDBJ databases">
        <title>Dictyobacter halimunensis sp. nov., a new member of the class Ktedonobacteria from forest soil in a geothermal area.</title>
        <authorList>
            <person name="Rachmania M.K."/>
            <person name="Ningsih F."/>
            <person name="Sakai Y."/>
            <person name="Yabe S."/>
            <person name="Yokota A."/>
            <person name="Sjamsuridzal W."/>
        </authorList>
    </citation>
    <scope>NUCLEOTIDE SEQUENCE [LARGE SCALE GENOMIC DNA]</scope>
    <source>
        <strain evidence="2 3">S3.2.2.5</strain>
    </source>
</reference>
<keyword evidence="1" id="KW-0472">Membrane</keyword>
<dbReference type="EMBL" id="BSRI01000002">
    <property type="protein sequence ID" value="GLV57989.1"/>
    <property type="molecule type" value="Genomic_DNA"/>
</dbReference>
<evidence type="ECO:0000256" key="1">
    <source>
        <dbReference type="SAM" id="Phobius"/>
    </source>
</evidence>
<keyword evidence="1" id="KW-1133">Transmembrane helix</keyword>
<feature type="transmembrane region" description="Helical" evidence="1">
    <location>
        <begin position="41"/>
        <end position="61"/>
    </location>
</feature>
<feature type="transmembrane region" description="Helical" evidence="1">
    <location>
        <begin position="103"/>
        <end position="127"/>
    </location>
</feature>
<dbReference type="Proteomes" id="UP001344906">
    <property type="component" value="Unassembled WGS sequence"/>
</dbReference>
<keyword evidence="1" id="KW-0812">Transmembrane</keyword>
<feature type="transmembrane region" description="Helical" evidence="1">
    <location>
        <begin position="9"/>
        <end position="29"/>
    </location>
</feature>
<name>A0ABQ6FUQ8_9CHLR</name>
<proteinExistence type="predicted"/>
<feature type="transmembrane region" description="Helical" evidence="1">
    <location>
        <begin position="162"/>
        <end position="181"/>
    </location>
</feature>
<protein>
    <recommendedName>
        <fullName evidence="4">RDD domain-containing protein</fullName>
    </recommendedName>
</protein>
<comment type="caution">
    <text evidence="2">The sequence shown here is derived from an EMBL/GenBank/DDBJ whole genome shotgun (WGS) entry which is preliminary data.</text>
</comment>
<keyword evidence="3" id="KW-1185">Reference proteome</keyword>